<protein>
    <submittedName>
        <fullName evidence="1">Uncharacterized protein</fullName>
    </submittedName>
</protein>
<dbReference type="Proteomes" id="UP001236404">
    <property type="component" value="Unassembled WGS sequence"/>
</dbReference>
<evidence type="ECO:0000313" key="2">
    <source>
        <dbReference type="Proteomes" id="UP001236404"/>
    </source>
</evidence>
<accession>A0ABT7TNI3</accession>
<comment type="caution">
    <text evidence="1">The sequence shown here is derived from an EMBL/GenBank/DDBJ whole genome shotgun (WGS) entry which is preliminary data.</text>
</comment>
<dbReference type="RefSeq" id="WP_289472844.1">
    <property type="nucleotide sequence ID" value="NZ_JAUCMN010000003.1"/>
</dbReference>
<gene>
    <name evidence="1" type="ORF">QUG93_05560</name>
</gene>
<reference evidence="1 2" key="1">
    <citation type="submission" date="2023-06" db="EMBL/GenBank/DDBJ databases">
        <authorList>
            <person name="Feng G."/>
            <person name="Li J."/>
            <person name="Zhu H."/>
        </authorList>
    </citation>
    <scope>NUCLEOTIDE SEQUENCE [LARGE SCALE GENOMIC DNA]</scope>
    <source>
        <strain evidence="1 2">RHCKG28</strain>
    </source>
</reference>
<organism evidence="1 2">
    <name type="scientific">Curtobacterium caseinilyticum</name>
    <dbReference type="NCBI Taxonomy" id="3055137"/>
    <lineage>
        <taxon>Bacteria</taxon>
        <taxon>Bacillati</taxon>
        <taxon>Actinomycetota</taxon>
        <taxon>Actinomycetes</taxon>
        <taxon>Micrococcales</taxon>
        <taxon>Microbacteriaceae</taxon>
        <taxon>Curtobacterium</taxon>
    </lineage>
</organism>
<evidence type="ECO:0000313" key="1">
    <source>
        <dbReference type="EMBL" id="MDM7891141.1"/>
    </source>
</evidence>
<name>A0ABT7TNI3_9MICO</name>
<sequence length="95" mass="10479">MTSNDRITITGTALAAPVVSPDRIAEFPVRDDRSQREYLVRIPADDLRLFVTRDARVDVDGEAGWTVPGRSWRGEASRTILLAGRVDRSELALAA</sequence>
<dbReference type="EMBL" id="JAUCMN010000003">
    <property type="protein sequence ID" value="MDM7891141.1"/>
    <property type="molecule type" value="Genomic_DNA"/>
</dbReference>
<keyword evidence="2" id="KW-1185">Reference proteome</keyword>
<proteinExistence type="predicted"/>